<dbReference type="GO" id="GO:0015920">
    <property type="term" value="P:lipopolysaccharide transport"/>
    <property type="evidence" value="ECO:0007669"/>
    <property type="project" value="TreeGrafter"/>
</dbReference>
<feature type="transmembrane region" description="Helical" evidence="9">
    <location>
        <begin position="62"/>
        <end position="90"/>
    </location>
</feature>
<feature type="transmembrane region" description="Helical" evidence="9">
    <location>
        <begin position="225"/>
        <end position="246"/>
    </location>
</feature>
<feature type="transmembrane region" description="Helical" evidence="9">
    <location>
        <begin position="30"/>
        <end position="50"/>
    </location>
</feature>
<dbReference type="RefSeq" id="WP_071124060.1">
    <property type="nucleotide sequence ID" value="NZ_CP165647.1"/>
</dbReference>
<dbReference type="GO" id="GO:0140359">
    <property type="term" value="F:ABC-type transporter activity"/>
    <property type="evidence" value="ECO:0007669"/>
    <property type="project" value="InterPro"/>
</dbReference>
<dbReference type="PANTHER" id="PTHR30413">
    <property type="entry name" value="INNER MEMBRANE TRANSPORT PERMEASE"/>
    <property type="match status" value="1"/>
</dbReference>
<feature type="domain" description="ABC transmembrane type-2" evidence="10">
    <location>
        <begin position="31"/>
        <end position="249"/>
    </location>
</feature>
<feature type="transmembrane region" description="Helical" evidence="9">
    <location>
        <begin position="196"/>
        <end position="213"/>
    </location>
</feature>
<accession>A0AB39V4E4</accession>
<feature type="transmembrane region" description="Helical" evidence="9">
    <location>
        <begin position="134"/>
        <end position="159"/>
    </location>
</feature>
<keyword evidence="3 9" id="KW-0813">Transport</keyword>
<keyword evidence="8 9" id="KW-0472">Membrane</keyword>
<dbReference type="EMBL" id="CP165647">
    <property type="protein sequence ID" value="XDU62172.1"/>
    <property type="molecule type" value="Genomic_DNA"/>
</dbReference>
<dbReference type="InterPro" id="IPR013525">
    <property type="entry name" value="ABC2_TM"/>
</dbReference>
<evidence type="ECO:0000256" key="6">
    <source>
        <dbReference type="ARBA" id="ARBA00022692"/>
    </source>
</evidence>
<organism evidence="11">
    <name type="scientific">Leptotrichia alba</name>
    <dbReference type="NCBI Taxonomy" id="3239304"/>
    <lineage>
        <taxon>Bacteria</taxon>
        <taxon>Fusobacteriati</taxon>
        <taxon>Fusobacteriota</taxon>
        <taxon>Fusobacteriia</taxon>
        <taxon>Fusobacteriales</taxon>
        <taxon>Leptotrichiaceae</taxon>
        <taxon>Leptotrichia</taxon>
    </lineage>
</organism>
<evidence type="ECO:0000256" key="5">
    <source>
        <dbReference type="ARBA" id="ARBA00022519"/>
    </source>
</evidence>
<dbReference type="PROSITE" id="PS51012">
    <property type="entry name" value="ABC_TM2"/>
    <property type="match status" value="1"/>
</dbReference>
<comment type="subcellular location">
    <subcellularLocation>
        <location evidence="1">Cell inner membrane</location>
        <topology evidence="1">Multi-pass membrane protein</topology>
    </subcellularLocation>
    <subcellularLocation>
        <location evidence="9">Cell membrane</location>
        <topology evidence="9">Multi-pass membrane protein</topology>
    </subcellularLocation>
</comment>
<name>A0AB39V4E4_9FUSO</name>
<evidence type="ECO:0000256" key="3">
    <source>
        <dbReference type="ARBA" id="ARBA00022448"/>
    </source>
</evidence>
<evidence type="ECO:0000259" key="10">
    <source>
        <dbReference type="PROSITE" id="PS51012"/>
    </source>
</evidence>
<keyword evidence="5" id="KW-0997">Cell inner membrane</keyword>
<proteinExistence type="inferred from homology"/>
<dbReference type="KEGG" id="lala:AB8B28_11115"/>
<evidence type="ECO:0000256" key="9">
    <source>
        <dbReference type="RuleBase" id="RU361157"/>
    </source>
</evidence>
<evidence type="ECO:0000256" key="1">
    <source>
        <dbReference type="ARBA" id="ARBA00004429"/>
    </source>
</evidence>
<dbReference type="GO" id="GO:0005886">
    <property type="term" value="C:plasma membrane"/>
    <property type="evidence" value="ECO:0007669"/>
    <property type="project" value="UniProtKB-SubCell"/>
</dbReference>
<keyword evidence="7 9" id="KW-1133">Transmembrane helix</keyword>
<comment type="similarity">
    <text evidence="2 9">Belongs to the ABC-2 integral membrane protein family.</text>
</comment>
<feature type="transmembrane region" description="Helical" evidence="9">
    <location>
        <begin position="102"/>
        <end position="128"/>
    </location>
</feature>
<evidence type="ECO:0000313" key="11">
    <source>
        <dbReference type="EMBL" id="XDU62172.1"/>
    </source>
</evidence>
<keyword evidence="6 9" id="KW-0812">Transmembrane</keyword>
<reference evidence="11" key="1">
    <citation type="submission" date="2024-07" db="EMBL/GenBank/DDBJ databases">
        <authorList>
            <person name="Li X.-J."/>
            <person name="Wang X."/>
        </authorList>
    </citation>
    <scope>NUCLEOTIDE SEQUENCE</scope>
    <source>
        <strain evidence="11">HSP-536</strain>
    </source>
</reference>
<evidence type="ECO:0000256" key="2">
    <source>
        <dbReference type="ARBA" id="ARBA00007783"/>
    </source>
</evidence>
<gene>
    <name evidence="11" type="ORF">AB8B28_11115</name>
</gene>
<dbReference type="Pfam" id="PF01061">
    <property type="entry name" value="ABC2_membrane"/>
    <property type="match status" value="1"/>
</dbReference>
<evidence type="ECO:0000256" key="8">
    <source>
        <dbReference type="ARBA" id="ARBA00023136"/>
    </source>
</evidence>
<sequence length="257" mass="30118">MKILKEIYNYRQMIYSLVNKELKVRYKGSILGFFWTFLNPLLQLIIYTIVFSVILKSNIKNFHIYLFVGLVPWIFFTTCIQAGSVSIVANKDLVKKIYFPRIVLPIATVNAAFMNMVYTMIVVILTVSFSEVGLSWYVLLLPVIMILQYIMVLGITFIFAALDVFFRDLEYILNIVIMAWFYATPIVYSMDMVPSEYRGIFLMNPMTSIIIFYREILYYKKIPDFSFFGSAVLYSVIMIFVGYFVFEKLQKSFAEEL</sequence>
<evidence type="ECO:0000256" key="4">
    <source>
        <dbReference type="ARBA" id="ARBA00022475"/>
    </source>
</evidence>
<dbReference type="InterPro" id="IPR047817">
    <property type="entry name" value="ABC2_TM_bact-type"/>
</dbReference>
<evidence type="ECO:0000256" key="7">
    <source>
        <dbReference type="ARBA" id="ARBA00022989"/>
    </source>
</evidence>
<keyword evidence="4 9" id="KW-1003">Cell membrane</keyword>
<protein>
    <recommendedName>
        <fullName evidence="9">Transport permease protein</fullName>
    </recommendedName>
</protein>
<feature type="transmembrane region" description="Helical" evidence="9">
    <location>
        <begin position="171"/>
        <end position="190"/>
    </location>
</feature>
<dbReference type="PANTHER" id="PTHR30413:SF8">
    <property type="entry name" value="TRANSPORT PERMEASE PROTEIN"/>
    <property type="match status" value="1"/>
</dbReference>
<dbReference type="AlphaFoldDB" id="A0AB39V4E4"/>